<evidence type="ECO:0008006" key="3">
    <source>
        <dbReference type="Google" id="ProtNLM"/>
    </source>
</evidence>
<dbReference type="AlphaFoldDB" id="A0A438GKL8"/>
<gene>
    <name evidence="1" type="ORF">CK203_057291</name>
</gene>
<name>A0A438GKL8_VITVI</name>
<dbReference type="EMBL" id="QGNW01000407">
    <property type="protein sequence ID" value="RVW72737.1"/>
    <property type="molecule type" value="Genomic_DNA"/>
</dbReference>
<proteinExistence type="predicted"/>
<comment type="caution">
    <text evidence="1">The sequence shown here is derived from an EMBL/GenBank/DDBJ whole genome shotgun (WGS) entry which is preliminary data.</text>
</comment>
<evidence type="ECO:0000313" key="1">
    <source>
        <dbReference type="EMBL" id="RVW72737.1"/>
    </source>
</evidence>
<accession>A0A438GKL8</accession>
<protein>
    <recommendedName>
        <fullName evidence="3">UBN2 domain-containing protein</fullName>
    </recommendedName>
</protein>
<evidence type="ECO:0000313" key="2">
    <source>
        <dbReference type="Proteomes" id="UP000288805"/>
    </source>
</evidence>
<dbReference type="Proteomes" id="UP000288805">
    <property type="component" value="Unassembled WGS sequence"/>
</dbReference>
<sequence length="183" mass="20882">MEDHENFGEFHTKLMDIVNFSFILGEPIPNSKVVTKILRSLLKRFRTKITTIEEFKDVDSLKIDELVASLQTFEMNLRSPRKAMGVALNAIKKGFLSSKSEDHEKMSQGEFTSVNEKPLLKETSSELNESSDSNDDDISFNTTYETLYKKCLSLKQEQVNCKVFKKILTNEIDVLKEEGVGFA</sequence>
<reference evidence="1 2" key="1">
    <citation type="journal article" date="2018" name="PLoS Genet.">
        <title>Population sequencing reveals clonal diversity and ancestral inbreeding in the grapevine cultivar Chardonnay.</title>
        <authorList>
            <person name="Roach M.J."/>
            <person name="Johnson D.L."/>
            <person name="Bohlmann J."/>
            <person name="van Vuuren H.J."/>
            <person name="Jones S.J."/>
            <person name="Pretorius I.S."/>
            <person name="Schmidt S.A."/>
            <person name="Borneman A.R."/>
        </authorList>
    </citation>
    <scope>NUCLEOTIDE SEQUENCE [LARGE SCALE GENOMIC DNA]</scope>
    <source>
        <strain evidence="2">cv. Chardonnay</strain>
        <tissue evidence="1">Leaf</tissue>
    </source>
</reference>
<organism evidence="1 2">
    <name type="scientific">Vitis vinifera</name>
    <name type="common">Grape</name>
    <dbReference type="NCBI Taxonomy" id="29760"/>
    <lineage>
        <taxon>Eukaryota</taxon>
        <taxon>Viridiplantae</taxon>
        <taxon>Streptophyta</taxon>
        <taxon>Embryophyta</taxon>
        <taxon>Tracheophyta</taxon>
        <taxon>Spermatophyta</taxon>
        <taxon>Magnoliopsida</taxon>
        <taxon>eudicotyledons</taxon>
        <taxon>Gunneridae</taxon>
        <taxon>Pentapetalae</taxon>
        <taxon>rosids</taxon>
        <taxon>Vitales</taxon>
        <taxon>Vitaceae</taxon>
        <taxon>Viteae</taxon>
        <taxon>Vitis</taxon>
    </lineage>
</organism>